<dbReference type="Proteomes" id="UP000196086">
    <property type="component" value="Unassembled WGS sequence"/>
</dbReference>
<feature type="domain" description="Replication-associated protein ORF2/G2P" evidence="1">
    <location>
        <begin position="55"/>
        <end position="159"/>
    </location>
</feature>
<organism evidence="2 3">
    <name type="scientific">Acetobacter cibinongensis</name>
    <dbReference type="NCBI Taxonomy" id="146475"/>
    <lineage>
        <taxon>Bacteria</taxon>
        <taxon>Pseudomonadati</taxon>
        <taxon>Pseudomonadota</taxon>
        <taxon>Alphaproteobacteria</taxon>
        <taxon>Acetobacterales</taxon>
        <taxon>Acetobacteraceae</taxon>
        <taxon>Acetobacter</taxon>
    </lineage>
</organism>
<dbReference type="EMBL" id="JOMQ01000001">
    <property type="protein sequence ID" value="OUJ04593.1"/>
    <property type="molecule type" value="Genomic_DNA"/>
</dbReference>
<gene>
    <name evidence="2" type="ORF">HK14_00075</name>
</gene>
<evidence type="ECO:0000313" key="3">
    <source>
        <dbReference type="Proteomes" id="UP000196086"/>
    </source>
</evidence>
<dbReference type="OrthoDB" id="7281365at2"/>
<sequence length="356" mass="42602">MINTYTENIKKNINNKPTFFVNNSNEYKKYQNHNRNLFLSTGLNHYALTVGMVPLFLTLTCENNNDNKGLSKNELNDKFNYIRKFLEKKNIINFGIKSLELTKNNIYHLHTVMFCFNEDIEKIKEITQSYFKNEINKNELSFQKVIRETNPFVLGYINKIEFKNDIEKQESNLISYSEISFYGIEKIIKEYDRIYKKDFSEIDFERYQRLGILDNIKRDLKINHLIKSKKLFTALAELGVFTKISKKIISRKWKQQKLNSQKIRKLFSKKLTSLKKVVWLTLERGNQENTYITKKERLNYLSYIPPPFLEVKERFYNQKSAFLNTVIILKLSQETKLCYIIILQKQNIITLEYHHL</sequence>
<evidence type="ECO:0000259" key="1">
    <source>
        <dbReference type="Pfam" id="PF23343"/>
    </source>
</evidence>
<dbReference type="InterPro" id="IPR056906">
    <property type="entry name" value="ORF2/G2P_dom"/>
</dbReference>
<name>A0A1Z5YYZ8_9PROT</name>
<dbReference type="RefSeq" id="WP_086650082.1">
    <property type="nucleotide sequence ID" value="NZ_JOMQ01000001.1"/>
</dbReference>
<dbReference type="AlphaFoldDB" id="A0A1Z5YYZ8"/>
<evidence type="ECO:0000313" key="2">
    <source>
        <dbReference type="EMBL" id="OUJ04593.1"/>
    </source>
</evidence>
<accession>A0A1Z5YYZ8</accession>
<proteinExistence type="predicted"/>
<reference evidence="2 3" key="1">
    <citation type="submission" date="2014-06" db="EMBL/GenBank/DDBJ databases">
        <authorList>
            <person name="Ju J."/>
            <person name="Zhang J."/>
        </authorList>
    </citation>
    <scope>NUCLEOTIDE SEQUENCE [LARGE SCALE GENOMIC DNA]</scope>
    <source>
        <strain evidence="2 3">DsW_47</strain>
    </source>
</reference>
<comment type="caution">
    <text evidence="2">The sequence shown here is derived from an EMBL/GenBank/DDBJ whole genome shotgun (WGS) entry which is preliminary data.</text>
</comment>
<protein>
    <recommendedName>
        <fullName evidence="1">Replication-associated protein ORF2/G2P domain-containing protein</fullName>
    </recommendedName>
</protein>
<dbReference type="Pfam" id="PF23343">
    <property type="entry name" value="REP_ORF2-G2P"/>
    <property type="match status" value="1"/>
</dbReference>